<feature type="region of interest" description="Disordered" evidence="1">
    <location>
        <begin position="1"/>
        <end position="38"/>
    </location>
</feature>
<dbReference type="GeneID" id="17280024"/>
<dbReference type="EnsemblProtists" id="EOD34754">
    <property type="protein sequence ID" value="EOD34754"/>
    <property type="gene ID" value="EMIHUDRAFT_467542"/>
</dbReference>
<evidence type="ECO:0000256" key="1">
    <source>
        <dbReference type="SAM" id="MobiDB-lite"/>
    </source>
</evidence>
<dbReference type="PaxDb" id="2903-EOD34754"/>
<dbReference type="InterPro" id="IPR043504">
    <property type="entry name" value="Peptidase_S1_PA_chymotrypsin"/>
</dbReference>
<dbReference type="RefSeq" id="XP_005787183.1">
    <property type="nucleotide sequence ID" value="XM_005787126.1"/>
</dbReference>
<reference evidence="4" key="1">
    <citation type="journal article" date="2013" name="Nature">
        <title>Pan genome of the phytoplankton Emiliania underpins its global distribution.</title>
        <authorList>
            <person name="Read B.A."/>
            <person name="Kegel J."/>
            <person name="Klute M.J."/>
            <person name="Kuo A."/>
            <person name="Lefebvre S.C."/>
            <person name="Maumus F."/>
            <person name="Mayer C."/>
            <person name="Miller J."/>
            <person name="Monier A."/>
            <person name="Salamov A."/>
            <person name="Young J."/>
            <person name="Aguilar M."/>
            <person name="Claverie J.M."/>
            <person name="Frickenhaus S."/>
            <person name="Gonzalez K."/>
            <person name="Herman E.K."/>
            <person name="Lin Y.C."/>
            <person name="Napier J."/>
            <person name="Ogata H."/>
            <person name="Sarno A.F."/>
            <person name="Shmutz J."/>
            <person name="Schroeder D."/>
            <person name="de Vargas C."/>
            <person name="Verret F."/>
            <person name="von Dassow P."/>
            <person name="Valentin K."/>
            <person name="Van de Peer Y."/>
            <person name="Wheeler G."/>
            <person name="Dacks J.B."/>
            <person name="Delwiche C.F."/>
            <person name="Dyhrman S.T."/>
            <person name="Glockner G."/>
            <person name="John U."/>
            <person name="Richards T."/>
            <person name="Worden A.Z."/>
            <person name="Zhang X."/>
            <person name="Grigoriev I.V."/>
            <person name="Allen A.E."/>
            <person name="Bidle K."/>
            <person name="Borodovsky M."/>
            <person name="Bowler C."/>
            <person name="Brownlee C."/>
            <person name="Cock J.M."/>
            <person name="Elias M."/>
            <person name="Gladyshev V.N."/>
            <person name="Groth M."/>
            <person name="Guda C."/>
            <person name="Hadaegh A."/>
            <person name="Iglesias-Rodriguez M.D."/>
            <person name="Jenkins J."/>
            <person name="Jones B.M."/>
            <person name="Lawson T."/>
            <person name="Leese F."/>
            <person name="Lindquist E."/>
            <person name="Lobanov A."/>
            <person name="Lomsadze A."/>
            <person name="Malik S.B."/>
            <person name="Marsh M.E."/>
            <person name="Mackinder L."/>
            <person name="Mock T."/>
            <person name="Mueller-Roeber B."/>
            <person name="Pagarete A."/>
            <person name="Parker M."/>
            <person name="Probert I."/>
            <person name="Quesneville H."/>
            <person name="Raines C."/>
            <person name="Rensing S.A."/>
            <person name="Riano-Pachon D.M."/>
            <person name="Richier S."/>
            <person name="Rokitta S."/>
            <person name="Shiraiwa Y."/>
            <person name="Soanes D.M."/>
            <person name="van der Giezen M."/>
            <person name="Wahlund T.M."/>
            <person name="Williams B."/>
            <person name="Wilson W."/>
            <person name="Wolfe G."/>
            <person name="Wurch L.L."/>
        </authorList>
    </citation>
    <scope>NUCLEOTIDE SEQUENCE</scope>
</reference>
<keyword evidence="2" id="KW-0472">Membrane</keyword>
<dbReference type="AlphaFoldDB" id="A0A0D3KG69"/>
<name>A0A0D3KG69_EMIH1</name>
<protein>
    <recommendedName>
        <fullName evidence="5">Peptidase S1 domain-containing protein</fullName>
    </recommendedName>
</protein>
<evidence type="ECO:0000256" key="2">
    <source>
        <dbReference type="SAM" id="Phobius"/>
    </source>
</evidence>
<keyword evidence="4" id="KW-1185">Reference proteome</keyword>
<evidence type="ECO:0008006" key="5">
    <source>
        <dbReference type="Google" id="ProtNLM"/>
    </source>
</evidence>
<evidence type="ECO:0000313" key="3">
    <source>
        <dbReference type="EnsemblProtists" id="EOD34754"/>
    </source>
</evidence>
<feature type="compositionally biased region" description="Pro residues" evidence="1">
    <location>
        <begin position="15"/>
        <end position="33"/>
    </location>
</feature>
<feature type="region of interest" description="Disordered" evidence="1">
    <location>
        <begin position="786"/>
        <end position="807"/>
    </location>
</feature>
<feature type="region of interest" description="Disordered" evidence="1">
    <location>
        <begin position="532"/>
        <end position="551"/>
    </location>
</feature>
<feature type="region of interest" description="Disordered" evidence="1">
    <location>
        <begin position="408"/>
        <end position="430"/>
    </location>
</feature>
<dbReference type="HOGENOM" id="CLU_284605_0_0_1"/>
<dbReference type="Proteomes" id="UP000013827">
    <property type="component" value="Unassembled WGS sequence"/>
</dbReference>
<dbReference type="Gene3D" id="2.40.10.10">
    <property type="entry name" value="Trypsin-like serine proteases"/>
    <property type="match status" value="1"/>
</dbReference>
<feature type="transmembrane region" description="Helical" evidence="2">
    <location>
        <begin position="1062"/>
        <end position="1078"/>
    </location>
</feature>
<organism evidence="3 4">
    <name type="scientific">Emiliania huxleyi (strain CCMP1516)</name>
    <dbReference type="NCBI Taxonomy" id="280463"/>
    <lineage>
        <taxon>Eukaryota</taxon>
        <taxon>Haptista</taxon>
        <taxon>Haptophyta</taxon>
        <taxon>Prymnesiophyceae</taxon>
        <taxon>Isochrysidales</taxon>
        <taxon>Noelaerhabdaceae</taxon>
        <taxon>Emiliania</taxon>
    </lineage>
</organism>
<feature type="compositionally biased region" description="Pro residues" evidence="1">
    <location>
        <begin position="409"/>
        <end position="421"/>
    </location>
</feature>
<accession>A0A0D3KG69</accession>
<keyword evidence="2" id="KW-1133">Transmembrane helix</keyword>
<sequence>MKAARGLAPSLRHGLPPPPTLQLPPAPPPPPPAAAAADDSLPLNHVVHLGAALNETASLSDGSTVHRLAVRGPPGCAWLSARLEALALRPGERLFVHGERGVGAQGAWTAESLRRTGRSAVEGGARAGTLVTPPLPGSLLVIELHSPAAAAAAAPRPPPVLASIVAGTAPIFGTAALEARDADAYSAPAADESAGDGPLGLWRSLFGRSSVGGPPPSLLARGASGLLPFLRLPFLEVGGPGAEEEVGEEEEGSRPLPSDRRRLAGRLSASNATFSFAGDDARAEGPLAAAVGAGGACMVDVACVPEWEEAARGVVALLIDGGLCTGSLLNEKSRQPSDPPLLLTGFHCVRSFVERSVRRGVPEGAAGSFVEASVIYNWRSPGCASPQPPAPWRGGGLQASYGARSCTLPTPPAPLPTPTPSAPASTASIHHPSGDLQKIAISFSSPERSLFCPGCCDEDGGRTSPDQRCWRTDEWKDGLVIGQMHGGYATCAHPRDDFFGQLALAYNNTKRYEQPAAAAALWPHIDPRPSGSLRLKGAAASPSEERTEPPPSLRMWSSAYAANHRLVLREGAYFAAPVHLALSARPTAPVNVSLVALAADGGAGGAPTVQVEVEPRSVTFHPDTWYAPAKFALRVRKAAPTAHSAAPPERTVTELAEGLTSLLGATQMQLAAPAVVAFAGALPYAELSEPTGCPSYSEHPLATYVGRGIPTALLLPAGRYLLRGRGGETWSRKLAPPAACDAVWRAARPFALTCGGQLSSGDVAALTRGYNELMAHDDAARDFRSRPRVPEWVSGGAGRTTPPPLVDMDGDGRADLVLRFSLPEGASLFQIDSCGSEQDMRLRLYRGCPWGAGQPAGEPLSPLLADGDSATLKACRDPLAAAAGAGGGGGGGRRLAGLDGFLSSAALNGSEPLAPGDYWLVLDSDAEEAGFDGQWQLRAQCASSDGEPLTSPTPAGALSARGLPVASPCDLPEGGGCTACTGLDRCGWCADADGYGGACVVGVVDGPLLAACGGDRVWQPFEDSCGVPPSPSPWPEDQEVSPWAWRSASEPAPVAANGSAGAAPWAAGLAAFAALALARRQRRRGTARPMV</sequence>
<evidence type="ECO:0000313" key="4">
    <source>
        <dbReference type="Proteomes" id="UP000013827"/>
    </source>
</evidence>
<dbReference type="KEGG" id="ehx:EMIHUDRAFT_467542"/>
<feature type="region of interest" description="Disordered" evidence="1">
    <location>
        <begin position="240"/>
        <end position="260"/>
    </location>
</feature>
<proteinExistence type="predicted"/>
<reference evidence="3" key="2">
    <citation type="submission" date="2024-10" db="UniProtKB">
        <authorList>
            <consortium name="EnsemblProtists"/>
        </authorList>
    </citation>
    <scope>IDENTIFICATION</scope>
</reference>
<keyword evidence="2" id="KW-0812">Transmembrane</keyword>
<feature type="compositionally biased region" description="Acidic residues" evidence="1">
    <location>
        <begin position="242"/>
        <end position="251"/>
    </location>
</feature>